<dbReference type="GO" id="GO:0009055">
    <property type="term" value="F:electron transfer activity"/>
    <property type="evidence" value="ECO:0007669"/>
    <property type="project" value="UniProtKB-UniRule"/>
</dbReference>
<dbReference type="GO" id="GO:0046872">
    <property type="term" value="F:metal ion binding"/>
    <property type="evidence" value="ECO:0007669"/>
    <property type="project" value="UniProtKB-KW"/>
</dbReference>
<dbReference type="InterPro" id="IPR007785">
    <property type="entry name" value="Anamorsin"/>
</dbReference>
<evidence type="ECO:0000256" key="6">
    <source>
        <dbReference type="ARBA" id="ARBA00023004"/>
    </source>
</evidence>
<dbReference type="EMBL" id="JABELV010000017">
    <property type="protein sequence ID" value="KAG7566992.1"/>
    <property type="molecule type" value="Genomic_DNA"/>
</dbReference>
<feature type="region of interest" description="Disordered" evidence="10">
    <location>
        <begin position="127"/>
        <end position="180"/>
    </location>
</feature>
<protein>
    <recommendedName>
        <fullName evidence="11">Anamorsin C-terminal domain-containing protein</fullName>
    </recommendedName>
</protein>
<evidence type="ECO:0000256" key="7">
    <source>
        <dbReference type="ARBA" id="ARBA00023014"/>
    </source>
</evidence>
<sequence length="322" mass="34701">MTDTQTPNASDLPTIVIGCMDRLDEYQKLLTKLWQVEGKDKVRGEMVDRVVQGATQLPSQLHQMHILIPESQSLPLLPYIPSSTTVHFHPNASSAGSSSSSSSFATSLVEQGWTPIASASVSAGNPDGQIISFTSPIQSQPPTTTSSNTNTDDTSNSAATNPGGTVKLLRKKRPTTKAQKSSIWAAYSPMLEEPEKLLTAEDKKRPECVFPDPVDGAKKRRKRACKDCTCGLKELEDSEYDAPTPAFYIEGDDDIPASIKNATAGVEKIWPKGEKLQTAVKTSSCGSCYAGDAFRCGSCPYLGLPAFEPGQEVKIPLEMSDI</sequence>
<comment type="cofactor">
    <cofactor evidence="9">
        <name>[2Fe-2S] cluster</name>
        <dbReference type="ChEBI" id="CHEBI:190135"/>
    </cofactor>
</comment>
<comment type="cofactor">
    <cofactor evidence="1 9">
        <name>[4Fe-4S] cluster</name>
        <dbReference type="ChEBI" id="CHEBI:49883"/>
    </cofactor>
</comment>
<evidence type="ECO:0000256" key="5">
    <source>
        <dbReference type="ARBA" id="ARBA00022723"/>
    </source>
</evidence>
<comment type="subcellular location">
    <subcellularLocation>
        <location evidence="9">Cytoplasm</location>
    </subcellularLocation>
    <subcellularLocation>
        <location evidence="9">Mitochondrion intermembrane space</location>
    </subcellularLocation>
</comment>
<keyword evidence="4 9" id="KW-0963">Cytoplasm</keyword>
<dbReference type="GO" id="GO:0016226">
    <property type="term" value="P:iron-sulfur cluster assembly"/>
    <property type="evidence" value="ECO:0007669"/>
    <property type="project" value="UniProtKB-UniRule"/>
</dbReference>
<feature type="domain" description="Anamorsin C-terminal" evidence="11">
    <location>
        <begin position="216"/>
        <end position="315"/>
    </location>
</feature>
<evidence type="ECO:0000256" key="2">
    <source>
        <dbReference type="ARBA" id="ARBA00008169"/>
    </source>
</evidence>
<organism evidence="12 13">
    <name type="scientific">Filobasidium floriforme</name>
    <dbReference type="NCBI Taxonomy" id="5210"/>
    <lineage>
        <taxon>Eukaryota</taxon>
        <taxon>Fungi</taxon>
        <taxon>Dikarya</taxon>
        <taxon>Basidiomycota</taxon>
        <taxon>Agaricomycotina</taxon>
        <taxon>Tremellomycetes</taxon>
        <taxon>Filobasidiales</taxon>
        <taxon>Filobasidiaceae</taxon>
        <taxon>Filobasidium</taxon>
    </lineage>
</organism>
<dbReference type="PANTHER" id="PTHR13273:SF14">
    <property type="entry name" value="ANAMORSIN"/>
    <property type="match status" value="1"/>
</dbReference>
<feature type="binding site" evidence="9">
    <location>
        <position position="230"/>
    </location>
    <ligand>
        <name>[2Fe-2S] cluster</name>
        <dbReference type="ChEBI" id="CHEBI:190135"/>
    </ligand>
</feature>
<feature type="compositionally biased region" description="Low complexity" evidence="10">
    <location>
        <begin position="129"/>
        <end position="157"/>
    </location>
</feature>
<name>A0A8K0JRJ2_9TREE</name>
<dbReference type="Pfam" id="PF05093">
    <property type="entry name" value="CIAPIN1"/>
    <property type="match status" value="1"/>
</dbReference>
<comment type="domain">
    <text evidence="9">The twin Cx2C motifs are involved in the recognition by the mitochondrial MIA40-ERV1 disulfide relay system. The formation of 2 disulfide bonds in the Cx2C motifs through dithiol/disulfide exchange reactions effectively traps the protein in the mitochondrial intermembrane space.</text>
</comment>
<evidence type="ECO:0000259" key="11">
    <source>
        <dbReference type="Pfam" id="PF05093"/>
    </source>
</evidence>
<feature type="short sequence motif" description="Cx2C motif 1" evidence="9">
    <location>
        <begin position="285"/>
        <end position="288"/>
    </location>
</feature>
<evidence type="ECO:0000256" key="1">
    <source>
        <dbReference type="ARBA" id="ARBA00001966"/>
    </source>
</evidence>
<dbReference type="Proteomes" id="UP000812966">
    <property type="component" value="Unassembled WGS sequence"/>
</dbReference>
<keyword evidence="13" id="KW-1185">Reference proteome</keyword>
<feature type="binding site" evidence="9">
    <location>
        <position position="288"/>
    </location>
    <ligand>
        <name>[4Fe-4S] cluster</name>
        <dbReference type="ChEBI" id="CHEBI:49883"/>
    </ligand>
</feature>
<evidence type="ECO:0000256" key="9">
    <source>
        <dbReference type="HAMAP-Rule" id="MF_03115"/>
    </source>
</evidence>
<keyword evidence="7 9" id="KW-0411">Iron-sulfur</keyword>
<keyword evidence="8 9" id="KW-0496">Mitochondrion</keyword>
<feature type="binding site" evidence="9">
    <location>
        <position position="225"/>
    </location>
    <ligand>
        <name>[2Fe-2S] cluster</name>
        <dbReference type="ChEBI" id="CHEBI:190135"/>
    </ligand>
</feature>
<dbReference type="GO" id="GO:0051539">
    <property type="term" value="F:4 iron, 4 sulfur cluster binding"/>
    <property type="evidence" value="ECO:0007669"/>
    <property type="project" value="UniProtKB-KW"/>
</dbReference>
<keyword evidence="3 9" id="KW-0004">4Fe-4S</keyword>
<keyword evidence="5 9" id="KW-0479">Metal-binding</keyword>
<feature type="region of interest" description="Fe-S binding site B" evidence="9">
    <location>
        <begin position="285"/>
        <end position="299"/>
    </location>
</feature>
<comment type="similarity">
    <text evidence="2 9">Belongs to the anamorsin family.</text>
</comment>
<feature type="binding site" evidence="9">
    <location>
        <position position="296"/>
    </location>
    <ligand>
        <name>[4Fe-4S] cluster</name>
        <dbReference type="ChEBI" id="CHEBI:49883"/>
    </ligand>
</feature>
<feature type="binding site" evidence="9">
    <location>
        <position position="299"/>
    </location>
    <ligand>
        <name>[4Fe-4S] cluster</name>
        <dbReference type="ChEBI" id="CHEBI:49883"/>
    </ligand>
</feature>
<dbReference type="InterPro" id="IPR046408">
    <property type="entry name" value="CIAPIN1"/>
</dbReference>
<dbReference type="GO" id="GO:0051537">
    <property type="term" value="F:2 iron, 2 sulfur cluster binding"/>
    <property type="evidence" value="ECO:0007669"/>
    <property type="project" value="UniProtKB-UniRule"/>
</dbReference>
<feature type="binding site" evidence="9">
    <location>
        <position position="228"/>
    </location>
    <ligand>
        <name>[2Fe-2S] cluster</name>
        <dbReference type="ChEBI" id="CHEBI:190135"/>
    </ligand>
</feature>
<keyword evidence="6 9" id="KW-0408">Iron</keyword>
<dbReference type="GO" id="GO:0005758">
    <property type="term" value="C:mitochondrial intermembrane space"/>
    <property type="evidence" value="ECO:0007669"/>
    <property type="project" value="UniProtKB-SubCell"/>
</dbReference>
<dbReference type="PANTHER" id="PTHR13273">
    <property type="entry name" value="ANAMORSIN"/>
    <property type="match status" value="1"/>
</dbReference>
<evidence type="ECO:0000313" key="13">
    <source>
        <dbReference type="Proteomes" id="UP000812966"/>
    </source>
</evidence>
<gene>
    <name evidence="12" type="ORF">FFLO_01251</name>
</gene>
<comment type="domain">
    <text evidence="9">The N-terminal domain has structural similarity with S-adenosyl-L-methionine-dependent methyltransferases, but does not bind S-adenosyl-L-methionine. It is required for correct assembly of the 2 Fe-S clusters.</text>
</comment>
<feature type="binding site" evidence="9">
    <location>
        <position position="285"/>
    </location>
    <ligand>
        <name>[4Fe-4S] cluster</name>
        <dbReference type="ChEBI" id="CHEBI:49883"/>
    </ligand>
</feature>
<keyword evidence="9" id="KW-0001">2Fe-2S</keyword>
<comment type="caution">
    <text evidence="9">Lacks conserved residue(s) required for the propagation of feature annotation.</text>
</comment>
<evidence type="ECO:0000256" key="4">
    <source>
        <dbReference type="ARBA" id="ARBA00022490"/>
    </source>
</evidence>
<comment type="caution">
    <text evidence="12">The sequence shown here is derived from an EMBL/GenBank/DDBJ whole genome shotgun (WGS) entry which is preliminary data.</text>
</comment>
<evidence type="ECO:0000313" key="12">
    <source>
        <dbReference type="EMBL" id="KAG7566992.1"/>
    </source>
</evidence>
<evidence type="ECO:0000256" key="10">
    <source>
        <dbReference type="SAM" id="MobiDB-lite"/>
    </source>
</evidence>
<proteinExistence type="inferred from homology"/>
<comment type="domain">
    <text evidence="9">The C-terminal domain binds 2 Fe-S clusters but is otherwise mostly in an intrinsically disordered conformation.</text>
</comment>
<reference evidence="12" key="1">
    <citation type="submission" date="2020-04" db="EMBL/GenBank/DDBJ databases">
        <title>Analysis of mating type loci in Filobasidium floriforme.</title>
        <authorList>
            <person name="Nowrousian M."/>
        </authorList>
    </citation>
    <scope>NUCLEOTIDE SEQUENCE</scope>
    <source>
        <strain evidence="12">CBS 6242</strain>
    </source>
</reference>
<accession>A0A8K0JRJ2</accession>
<evidence type="ECO:0000256" key="3">
    <source>
        <dbReference type="ARBA" id="ARBA00022485"/>
    </source>
</evidence>
<dbReference type="HAMAP" id="MF_03115">
    <property type="entry name" value="Anamorsin"/>
    <property type="match status" value="1"/>
</dbReference>
<feature type="short sequence motif" description="Cx2C motif 2" evidence="9">
    <location>
        <begin position="296"/>
        <end position="299"/>
    </location>
</feature>
<feature type="binding site" evidence="9">
    <location>
        <position position="208"/>
    </location>
    <ligand>
        <name>[2Fe-2S] cluster</name>
        <dbReference type="ChEBI" id="CHEBI:190135"/>
    </ligand>
</feature>
<dbReference type="AlphaFoldDB" id="A0A8K0JRJ2"/>
<evidence type="ECO:0000256" key="8">
    <source>
        <dbReference type="ARBA" id="ARBA00023128"/>
    </source>
</evidence>